<organism evidence="3 4">
    <name type="scientific">Sedimentibacter saalensis</name>
    <dbReference type="NCBI Taxonomy" id="130788"/>
    <lineage>
        <taxon>Bacteria</taxon>
        <taxon>Bacillati</taxon>
        <taxon>Bacillota</taxon>
        <taxon>Tissierellia</taxon>
        <taxon>Sedimentibacter</taxon>
    </lineage>
</organism>
<feature type="region of interest" description="Disordered" evidence="1">
    <location>
        <begin position="76"/>
        <end position="101"/>
    </location>
</feature>
<evidence type="ECO:0000256" key="1">
    <source>
        <dbReference type="SAM" id="MobiDB-lite"/>
    </source>
</evidence>
<evidence type="ECO:0000313" key="3">
    <source>
        <dbReference type="EMBL" id="TWH80755.1"/>
    </source>
</evidence>
<reference evidence="3 4" key="1">
    <citation type="submission" date="2019-07" db="EMBL/GenBank/DDBJ databases">
        <title>Genomic Encyclopedia of Type Strains, Phase I: the one thousand microbial genomes (KMG-I) project.</title>
        <authorList>
            <person name="Kyrpides N."/>
        </authorList>
    </citation>
    <scope>NUCLEOTIDE SEQUENCE [LARGE SCALE GENOMIC DNA]</scope>
    <source>
        <strain evidence="3 4">DSM 13558</strain>
    </source>
</reference>
<feature type="transmembrane region" description="Helical" evidence="2">
    <location>
        <begin position="51"/>
        <end position="72"/>
    </location>
</feature>
<sequence>MSCHGNKDDNKGHNHSPIKHMLHMIICCGLPILIFAALPFISRFSPGSSRILAVIAPFICPIMMIGMIPMMLGRGNNKKSDCCESKEENQSAQLELNNRAE</sequence>
<evidence type="ECO:0008006" key="5">
    <source>
        <dbReference type="Google" id="ProtNLM"/>
    </source>
</evidence>
<feature type="compositionally biased region" description="Polar residues" evidence="1">
    <location>
        <begin position="90"/>
        <end position="101"/>
    </location>
</feature>
<keyword evidence="4" id="KW-1185">Reference proteome</keyword>
<dbReference type="AlphaFoldDB" id="A0A562JCR8"/>
<keyword evidence="2" id="KW-0472">Membrane</keyword>
<feature type="transmembrane region" description="Helical" evidence="2">
    <location>
        <begin position="21"/>
        <end position="45"/>
    </location>
</feature>
<keyword evidence="2" id="KW-0812">Transmembrane</keyword>
<evidence type="ECO:0000313" key="4">
    <source>
        <dbReference type="Proteomes" id="UP000315343"/>
    </source>
</evidence>
<dbReference type="RefSeq" id="WP_145082873.1">
    <property type="nucleotide sequence ID" value="NZ_DAMBUX010000002.1"/>
</dbReference>
<dbReference type="Proteomes" id="UP000315343">
    <property type="component" value="Unassembled WGS sequence"/>
</dbReference>
<evidence type="ECO:0000256" key="2">
    <source>
        <dbReference type="SAM" id="Phobius"/>
    </source>
</evidence>
<dbReference type="OrthoDB" id="2989509at2"/>
<gene>
    <name evidence="3" type="ORF">LY60_02017</name>
</gene>
<comment type="caution">
    <text evidence="3">The sequence shown here is derived from an EMBL/GenBank/DDBJ whole genome shotgun (WGS) entry which is preliminary data.</text>
</comment>
<name>A0A562JCR8_9FIRM</name>
<feature type="compositionally biased region" description="Basic and acidic residues" evidence="1">
    <location>
        <begin position="78"/>
        <end position="89"/>
    </location>
</feature>
<protein>
    <recommendedName>
        <fullName evidence="5">DUF2933 family protein</fullName>
    </recommendedName>
</protein>
<dbReference type="EMBL" id="VLKH01000004">
    <property type="protein sequence ID" value="TWH80755.1"/>
    <property type="molecule type" value="Genomic_DNA"/>
</dbReference>
<accession>A0A562JCR8</accession>
<keyword evidence="2" id="KW-1133">Transmembrane helix</keyword>
<proteinExistence type="predicted"/>